<keyword evidence="2" id="KW-0805">Transcription regulation</keyword>
<evidence type="ECO:0000256" key="3">
    <source>
        <dbReference type="ARBA" id="ARBA00022946"/>
    </source>
</evidence>
<dbReference type="Proteomes" id="UP000836841">
    <property type="component" value="Chromosome 2"/>
</dbReference>
<keyword evidence="5" id="KW-1185">Reference proteome</keyword>
<comment type="similarity">
    <text evidence="1">Belongs to the mTERF family.</text>
</comment>
<dbReference type="AlphaFoldDB" id="A0AAU9RQU7"/>
<evidence type="ECO:0000313" key="4">
    <source>
        <dbReference type="EMBL" id="CAH2047961.1"/>
    </source>
</evidence>
<evidence type="ECO:0000256" key="1">
    <source>
        <dbReference type="ARBA" id="ARBA00007692"/>
    </source>
</evidence>
<evidence type="ECO:0000313" key="5">
    <source>
        <dbReference type="Proteomes" id="UP000836841"/>
    </source>
</evidence>
<dbReference type="InterPro" id="IPR003690">
    <property type="entry name" value="MTERF"/>
</dbReference>
<dbReference type="PANTHER" id="PTHR13068">
    <property type="entry name" value="CGI-12 PROTEIN-RELATED"/>
    <property type="match status" value="1"/>
</dbReference>
<organism evidence="4 5">
    <name type="scientific">Thlaspi arvense</name>
    <name type="common">Field penny-cress</name>
    <dbReference type="NCBI Taxonomy" id="13288"/>
    <lineage>
        <taxon>Eukaryota</taxon>
        <taxon>Viridiplantae</taxon>
        <taxon>Streptophyta</taxon>
        <taxon>Embryophyta</taxon>
        <taxon>Tracheophyta</taxon>
        <taxon>Spermatophyta</taxon>
        <taxon>Magnoliopsida</taxon>
        <taxon>eudicotyledons</taxon>
        <taxon>Gunneridae</taxon>
        <taxon>Pentapetalae</taxon>
        <taxon>rosids</taxon>
        <taxon>malvids</taxon>
        <taxon>Brassicales</taxon>
        <taxon>Brassicaceae</taxon>
        <taxon>Thlaspideae</taxon>
        <taxon>Thlaspi</taxon>
    </lineage>
</organism>
<reference evidence="4 5" key="1">
    <citation type="submission" date="2022-03" db="EMBL/GenBank/DDBJ databases">
        <authorList>
            <person name="Nunn A."/>
            <person name="Chopra R."/>
            <person name="Nunn A."/>
            <person name="Contreras Garrido A."/>
        </authorList>
    </citation>
    <scope>NUCLEOTIDE SEQUENCE [LARGE SCALE GENOMIC DNA]</scope>
</reference>
<dbReference type="EMBL" id="OU466858">
    <property type="protein sequence ID" value="CAH2047961.1"/>
    <property type="molecule type" value="Genomic_DNA"/>
</dbReference>
<keyword evidence="3" id="KW-0809">Transit peptide</keyword>
<sequence length="230" mass="26129">MGFDPTALKFVEALRVLYAYSDKTIEERVCFYGRLGLSVGDVWEMFKKCPFFLNFSEKKIAQTFETLKKCGLLEEEILSVFKTSPRCIGTSEQGIATSVETFIGLGFSRDEFAAMVKHFPSSLNYSAETVKKKSEFVVNQMKWPLKAVALFPQVLGYSFEKRIVPRCNVIKALLSRGLLRNKLPPLSTVLAITDQAFLNKYVKKLDDEELVNELMGYLHQSSCFKDQKGL</sequence>
<name>A0AAU9RQU7_THLAR</name>
<gene>
    <name evidence="4" type="ORF">TAV2_LOCUS8032</name>
</gene>
<dbReference type="Gene3D" id="1.25.70.10">
    <property type="entry name" value="Transcription termination factor 3, mitochondrial"/>
    <property type="match status" value="1"/>
</dbReference>
<dbReference type="GO" id="GO:0003676">
    <property type="term" value="F:nucleic acid binding"/>
    <property type="evidence" value="ECO:0007669"/>
    <property type="project" value="InterPro"/>
</dbReference>
<dbReference type="GO" id="GO:0006353">
    <property type="term" value="P:DNA-templated transcription termination"/>
    <property type="evidence" value="ECO:0007669"/>
    <property type="project" value="UniProtKB-KW"/>
</dbReference>
<dbReference type="Pfam" id="PF02536">
    <property type="entry name" value="mTERF"/>
    <property type="match status" value="1"/>
</dbReference>
<proteinExistence type="inferred from homology"/>
<dbReference type="InterPro" id="IPR038538">
    <property type="entry name" value="MTERF_sf"/>
</dbReference>
<dbReference type="GO" id="GO:0005737">
    <property type="term" value="C:cytoplasm"/>
    <property type="evidence" value="ECO:0007669"/>
    <property type="project" value="UniProtKB-ARBA"/>
</dbReference>
<dbReference type="PANTHER" id="PTHR13068:SF158">
    <property type="entry name" value="(RAPE) HYPOTHETICAL PROTEIN"/>
    <property type="match status" value="1"/>
</dbReference>
<protein>
    <submittedName>
        <fullName evidence="4">Uncharacterized protein</fullName>
    </submittedName>
</protein>
<dbReference type="SMART" id="SM00733">
    <property type="entry name" value="Mterf"/>
    <property type="match status" value="5"/>
</dbReference>
<accession>A0AAU9RQU7</accession>
<evidence type="ECO:0000256" key="2">
    <source>
        <dbReference type="ARBA" id="ARBA00022472"/>
    </source>
</evidence>
<keyword evidence="2" id="KW-0804">Transcription</keyword>
<keyword evidence="2" id="KW-0806">Transcription termination</keyword>